<sequence>MSFSRRVRAGALALLLCSVSAGAARAETLREALTSAYLNNPQILSALLNVKATAENIALAKSAKLPSIGLSATETQSVTFGVSTSGPTIAVGASISQSIFDNFKSDADLEAARALTEASRYSLQNSEQNVLLAVVEAYFNIIRDTQLVQVRQENVKFYQAQVDSAKDRLKIGEGTKIDVSQAEARLAQGTASYQSAVASLQTSQASYERYVGHKPKNLTTTYRLGTLLPKSLDAAISEAVMSHPAILSARAGIRAAQANSDSANAAFGPTLDMVGSIGSTVFGGGFLSPPNPTATLKFTLAVPIYAGGALGASIRKANINQIKSEVDALAARDQIKESLISAWSSMQNASAQIESANSAVAAGELSLEGIVQERDVGQATTLDVLNAQSELTTVKEGLISASAAKVIASFAVVAATGHLTASDLSLDVEIQTGEDYIAKVEDVWAELRALD</sequence>
<dbReference type="GO" id="GO:0015562">
    <property type="term" value="F:efflux transmembrane transporter activity"/>
    <property type="evidence" value="ECO:0007669"/>
    <property type="project" value="InterPro"/>
</dbReference>
<dbReference type="GO" id="GO:1990281">
    <property type="term" value="C:efflux pump complex"/>
    <property type="evidence" value="ECO:0007669"/>
    <property type="project" value="TreeGrafter"/>
</dbReference>
<dbReference type="InterPro" id="IPR010130">
    <property type="entry name" value="T1SS_OMP_TolC"/>
</dbReference>
<proteinExistence type="inferred from homology"/>
<evidence type="ECO:0000256" key="2">
    <source>
        <dbReference type="ARBA" id="ARBA00007613"/>
    </source>
</evidence>
<keyword evidence="4" id="KW-1134">Transmembrane beta strand</keyword>
<dbReference type="GO" id="GO:0015288">
    <property type="term" value="F:porin activity"/>
    <property type="evidence" value="ECO:0007669"/>
    <property type="project" value="TreeGrafter"/>
</dbReference>
<accession>A0A933P026</accession>
<keyword evidence="6" id="KW-0472">Membrane</keyword>
<evidence type="ECO:0000256" key="4">
    <source>
        <dbReference type="ARBA" id="ARBA00022452"/>
    </source>
</evidence>
<evidence type="ECO:0000256" key="7">
    <source>
        <dbReference type="ARBA" id="ARBA00023237"/>
    </source>
</evidence>
<gene>
    <name evidence="9" type="ORF">HY834_15515</name>
</gene>
<keyword evidence="3" id="KW-0813">Transport</keyword>
<evidence type="ECO:0000313" key="9">
    <source>
        <dbReference type="EMBL" id="MBI4923152.1"/>
    </source>
</evidence>
<dbReference type="Pfam" id="PF02321">
    <property type="entry name" value="OEP"/>
    <property type="match status" value="2"/>
</dbReference>
<dbReference type="PANTHER" id="PTHR30026">
    <property type="entry name" value="OUTER MEMBRANE PROTEIN TOLC"/>
    <property type="match status" value="1"/>
</dbReference>
<reference evidence="9" key="1">
    <citation type="submission" date="2020-07" db="EMBL/GenBank/DDBJ databases">
        <title>Huge and variable diversity of episymbiotic CPR bacteria and DPANN archaea in groundwater ecosystems.</title>
        <authorList>
            <person name="He C.Y."/>
            <person name="Keren R."/>
            <person name="Whittaker M."/>
            <person name="Farag I.F."/>
            <person name="Doudna J."/>
            <person name="Cate J.H.D."/>
            <person name="Banfield J.F."/>
        </authorList>
    </citation>
    <scope>NUCLEOTIDE SEQUENCE</scope>
    <source>
        <strain evidence="9">NC_groundwater_1586_Pr3_B-0.1um_66_15</strain>
    </source>
</reference>
<evidence type="ECO:0000256" key="5">
    <source>
        <dbReference type="ARBA" id="ARBA00022692"/>
    </source>
</evidence>
<organism evidence="9 10">
    <name type="scientific">Devosia nanyangense</name>
    <dbReference type="NCBI Taxonomy" id="1228055"/>
    <lineage>
        <taxon>Bacteria</taxon>
        <taxon>Pseudomonadati</taxon>
        <taxon>Pseudomonadota</taxon>
        <taxon>Alphaproteobacteria</taxon>
        <taxon>Hyphomicrobiales</taxon>
        <taxon>Devosiaceae</taxon>
        <taxon>Devosia</taxon>
    </lineage>
</organism>
<dbReference type="NCBIfam" id="TIGR01844">
    <property type="entry name" value="type_I_sec_TolC"/>
    <property type="match status" value="1"/>
</dbReference>
<evidence type="ECO:0000256" key="1">
    <source>
        <dbReference type="ARBA" id="ARBA00004442"/>
    </source>
</evidence>
<evidence type="ECO:0000256" key="3">
    <source>
        <dbReference type="ARBA" id="ARBA00022448"/>
    </source>
</evidence>
<feature type="chain" id="PRO_5037026544" evidence="8">
    <location>
        <begin position="24"/>
        <end position="451"/>
    </location>
</feature>
<dbReference type="SUPFAM" id="SSF56954">
    <property type="entry name" value="Outer membrane efflux proteins (OEP)"/>
    <property type="match status" value="1"/>
</dbReference>
<evidence type="ECO:0000256" key="8">
    <source>
        <dbReference type="SAM" id="SignalP"/>
    </source>
</evidence>
<keyword evidence="5" id="KW-0812">Transmembrane</keyword>
<dbReference type="PANTHER" id="PTHR30026:SF22">
    <property type="entry name" value="OUTER MEMBRANE EFFLUX PROTEIN"/>
    <property type="match status" value="1"/>
</dbReference>
<comment type="similarity">
    <text evidence="2">Belongs to the outer membrane factor (OMF) (TC 1.B.17) family.</text>
</comment>
<dbReference type="InterPro" id="IPR003423">
    <property type="entry name" value="OMP_efflux"/>
</dbReference>
<protein>
    <submittedName>
        <fullName evidence="9">TolC family outer membrane protein</fullName>
    </submittedName>
</protein>
<dbReference type="EMBL" id="JACRAF010000046">
    <property type="protein sequence ID" value="MBI4923152.1"/>
    <property type="molecule type" value="Genomic_DNA"/>
</dbReference>
<name>A0A933P026_9HYPH</name>
<dbReference type="Proteomes" id="UP000782610">
    <property type="component" value="Unassembled WGS sequence"/>
</dbReference>
<dbReference type="GO" id="GO:0009279">
    <property type="term" value="C:cell outer membrane"/>
    <property type="evidence" value="ECO:0007669"/>
    <property type="project" value="UniProtKB-SubCell"/>
</dbReference>
<feature type="signal peptide" evidence="8">
    <location>
        <begin position="1"/>
        <end position="23"/>
    </location>
</feature>
<comment type="subcellular location">
    <subcellularLocation>
        <location evidence="1">Cell outer membrane</location>
    </subcellularLocation>
</comment>
<keyword evidence="7" id="KW-0998">Cell outer membrane</keyword>
<dbReference type="InterPro" id="IPR051906">
    <property type="entry name" value="TolC-like"/>
</dbReference>
<evidence type="ECO:0000313" key="10">
    <source>
        <dbReference type="Proteomes" id="UP000782610"/>
    </source>
</evidence>
<evidence type="ECO:0000256" key="6">
    <source>
        <dbReference type="ARBA" id="ARBA00023136"/>
    </source>
</evidence>
<dbReference type="Gene3D" id="1.20.1600.10">
    <property type="entry name" value="Outer membrane efflux proteins (OEP)"/>
    <property type="match status" value="1"/>
</dbReference>
<keyword evidence="8" id="KW-0732">Signal</keyword>
<comment type="caution">
    <text evidence="9">The sequence shown here is derived from an EMBL/GenBank/DDBJ whole genome shotgun (WGS) entry which is preliminary data.</text>
</comment>
<dbReference type="AlphaFoldDB" id="A0A933P026"/>